<protein>
    <submittedName>
        <fullName evidence="1">Uncharacterized protein</fullName>
    </submittedName>
</protein>
<proteinExistence type="predicted"/>
<keyword evidence="2" id="KW-1185">Reference proteome</keyword>
<dbReference type="RefSeq" id="WP_379876388.1">
    <property type="nucleotide sequence ID" value="NZ_JBHUIP010000011.1"/>
</dbReference>
<evidence type="ECO:0000313" key="2">
    <source>
        <dbReference type="Proteomes" id="UP001597295"/>
    </source>
</evidence>
<organism evidence="1 2">
    <name type="scientific">Lacibacterium aquatile</name>
    <dbReference type="NCBI Taxonomy" id="1168082"/>
    <lineage>
        <taxon>Bacteria</taxon>
        <taxon>Pseudomonadati</taxon>
        <taxon>Pseudomonadota</taxon>
        <taxon>Alphaproteobacteria</taxon>
        <taxon>Rhodospirillales</taxon>
        <taxon>Rhodospirillaceae</taxon>
    </lineage>
</organism>
<accession>A0ABW5DQR3</accession>
<reference evidence="2" key="1">
    <citation type="journal article" date="2019" name="Int. J. Syst. Evol. Microbiol.">
        <title>The Global Catalogue of Microorganisms (GCM) 10K type strain sequencing project: providing services to taxonomists for standard genome sequencing and annotation.</title>
        <authorList>
            <consortium name="The Broad Institute Genomics Platform"/>
            <consortium name="The Broad Institute Genome Sequencing Center for Infectious Disease"/>
            <person name="Wu L."/>
            <person name="Ma J."/>
        </authorList>
    </citation>
    <scope>NUCLEOTIDE SEQUENCE [LARGE SCALE GENOMIC DNA]</scope>
    <source>
        <strain evidence="2">CGMCC 1.19062</strain>
    </source>
</reference>
<dbReference type="EMBL" id="JBHUIP010000011">
    <property type="protein sequence ID" value="MFD2263387.1"/>
    <property type="molecule type" value="Genomic_DNA"/>
</dbReference>
<sequence length="58" mass="6345">MSEFSPHQIEIEAHPIEDRGPLEFCFRACDQDDTPPLGLAGVIVALAVGRDNDPCFGF</sequence>
<evidence type="ECO:0000313" key="1">
    <source>
        <dbReference type="EMBL" id="MFD2263387.1"/>
    </source>
</evidence>
<comment type="caution">
    <text evidence="1">The sequence shown here is derived from an EMBL/GenBank/DDBJ whole genome shotgun (WGS) entry which is preliminary data.</text>
</comment>
<name>A0ABW5DQR3_9PROT</name>
<dbReference type="Proteomes" id="UP001597295">
    <property type="component" value="Unassembled WGS sequence"/>
</dbReference>
<gene>
    <name evidence="1" type="ORF">ACFSM5_10850</name>
</gene>